<dbReference type="GO" id="GO:0004134">
    <property type="term" value="F:4-alpha-glucanotransferase activity"/>
    <property type="evidence" value="ECO:0007669"/>
    <property type="project" value="UniProtKB-EC"/>
</dbReference>
<evidence type="ECO:0000256" key="7">
    <source>
        <dbReference type="ARBA" id="ARBA00023277"/>
    </source>
</evidence>
<dbReference type="InterPro" id="IPR012767">
    <property type="entry name" value="Trehalose_TreY"/>
</dbReference>
<dbReference type="Gene3D" id="1.10.10.470">
    <property type="entry name" value="Maltooligosyl trehalose synthase, domain 4"/>
    <property type="match status" value="1"/>
</dbReference>
<comment type="catalytic activity">
    <reaction evidence="1 10">
        <text>Transfers a segment of a (1-&gt;4)-alpha-D-glucan to a new position in an acceptor, which may be glucose or a (1-&gt;4)-alpha-D-glucan.</text>
        <dbReference type="EC" id="2.4.1.25"/>
    </reaction>
</comment>
<dbReference type="PANTHER" id="PTHR32438:SF5">
    <property type="entry name" value="4-ALPHA-GLUCANOTRANSFERASE DPE1, CHLOROPLASTIC_AMYLOPLASTIC"/>
    <property type="match status" value="1"/>
</dbReference>
<organism evidence="12 13">
    <name type="scientific">Olivibacter domesticus</name>
    <name type="common">Pseudosphingobacterium domesticum</name>
    <dbReference type="NCBI Taxonomy" id="407022"/>
    <lineage>
        <taxon>Bacteria</taxon>
        <taxon>Pseudomonadati</taxon>
        <taxon>Bacteroidota</taxon>
        <taxon>Sphingobacteriia</taxon>
        <taxon>Sphingobacteriales</taxon>
        <taxon>Sphingobacteriaceae</taxon>
        <taxon>Olivibacter</taxon>
    </lineage>
</organism>
<evidence type="ECO:0000313" key="12">
    <source>
        <dbReference type="EMBL" id="SEM42492.1"/>
    </source>
</evidence>
<protein>
    <recommendedName>
        <fullName evidence="4 10">4-alpha-glucanotransferase</fullName>
        <ecNumber evidence="3 10">2.4.1.25</ecNumber>
    </recommendedName>
    <alternativeName>
        <fullName evidence="8 10">Amylomaltase</fullName>
    </alternativeName>
    <alternativeName>
        <fullName evidence="9 10">Disproportionating enzyme</fullName>
    </alternativeName>
</protein>
<dbReference type="SMART" id="SM00642">
    <property type="entry name" value="Aamy"/>
    <property type="match status" value="1"/>
</dbReference>
<evidence type="ECO:0000256" key="4">
    <source>
        <dbReference type="ARBA" id="ARBA00020295"/>
    </source>
</evidence>
<keyword evidence="7 10" id="KW-0119">Carbohydrate metabolism</keyword>
<keyword evidence="13" id="KW-1185">Reference proteome</keyword>
<evidence type="ECO:0000256" key="6">
    <source>
        <dbReference type="ARBA" id="ARBA00022679"/>
    </source>
</evidence>
<evidence type="ECO:0000256" key="8">
    <source>
        <dbReference type="ARBA" id="ARBA00031423"/>
    </source>
</evidence>
<evidence type="ECO:0000256" key="10">
    <source>
        <dbReference type="RuleBase" id="RU361207"/>
    </source>
</evidence>
<dbReference type="Pfam" id="PF00128">
    <property type="entry name" value="Alpha-amylase"/>
    <property type="match status" value="1"/>
</dbReference>
<dbReference type="NCBIfam" id="TIGR02401">
    <property type="entry name" value="trehalose_TreY"/>
    <property type="match status" value="1"/>
</dbReference>
<dbReference type="Proteomes" id="UP000199421">
    <property type="component" value="Unassembled WGS sequence"/>
</dbReference>
<dbReference type="EMBL" id="FOAF01000012">
    <property type="protein sequence ID" value="SEM42492.1"/>
    <property type="molecule type" value="Genomic_DNA"/>
</dbReference>
<dbReference type="GO" id="GO:0005975">
    <property type="term" value="P:carbohydrate metabolic process"/>
    <property type="evidence" value="ECO:0007669"/>
    <property type="project" value="InterPro"/>
</dbReference>
<dbReference type="NCBIfam" id="TIGR00217">
    <property type="entry name" value="malQ"/>
    <property type="match status" value="1"/>
</dbReference>
<evidence type="ECO:0000256" key="3">
    <source>
        <dbReference type="ARBA" id="ARBA00012560"/>
    </source>
</evidence>
<sequence>MKKVFNPVSTYRFQFHKKFTFKDAERLVPYLAQLGIGSVYASPIFKAVQGSMHGYDVVDPLIVNPEIGSLEDLRRLSGALQKQQIAWIQDIVPNHMAFHPENTWLMECMENGKYARYANVFDTSFSSHFFNGPLMVPFLGRSLSEVISHEELKLVLKDNKLKLAYFDQIYPVNAVGYAYLLQLKPGGRRPAIVKTLQQHLTQLELIQDKDQFQAVWQHISEIWTKALSQSGILGYLQDLIDQVNENKEMLRALCDKQYYEFCDWKESSAHINYRRFFTVNSLICLQVQEKDVFDLTHSFIKQLVQEGVFKGLRIDHIDGLFDPAKYLSDLRNLVGNEVYIVAEKILEAHEQLLVDWNIQGTSGYDYLAMSNRLFTMRENEKAFDSLHQNLVPQQTTVQQQIAQKKSFILRQHMRGEQDNLFQLLKSLKLVPKQVWNEVGEKNLEEAIANILIYFPVYRFYGNKLPLSFSEQQALSTIFHTIRKRKPKIASAVNLLEDLLLNKPTVADGKFNGRLCYFYQRLMQFSGPLMAKGVEDTLMYTYNRFIASNEVGDAPSAFGMAVKQFHEAMEQRQQYWPLTMNSTATHDTKRGEDTRARLHALSCLPNWWKDVVKKLETTIDNKLDKACLPDANDRYFIYQTLIASYPAEYNDRQNYYERLTGYLQKALREAKERSDWTVPHEEYEQRCVNFAFLLIDAKEVLQPIWYPLWEYVNDQGMLSSLAQIALKLTTPGVPDLYQGTEGWDLSLVDPDNRRPVNYAIRRKTLKTLIAGHSDFLSLWQDRQNGKVKLFVIQQLLHFRRKHNELFKKGIYLPLRVRGRYRKHIMAFARRYQHNWSVSVIPLHLAALCEEQHCLPENINWKDTRLDWPVDWPTKFKELFGAEEIKIKQDLRLNDIFQNRLPLIVLHATQKEKKRSAGILMPVSSLPSPFGIGDLGPQAFIFAKQLAKAGQSYWQMLPMNPAGGKEHYSPYSAFSAFAGNPLLISLVELAKENLLTKKDLRDAVVVNDGKVNYAKVEEVKQKLLQKAFEHFSINKTSPAYESFLSFLKEEAGWLDDFTAYLVIKRDQQGKPWSEWPNGLKHRQKRSIDSVVNKNKKHALFVQWQQYIFFKQWTALQDYCHALSIQLFGDLPIYVNYDAVDVWANQQLFKLDDSGRMLGVAGVPPDYFNTDGQLWGMPVFNWDAHKKQQYAWWIARINKNLKLYDLLRLDHFRAFCDYWEVPADEKTAIKGEWKNGPGEHFFQVLSNLFDELPFVAEDLGDIHEGIYKLRDQFKLPGMRVLQFAFGEDLPYSVHIPHQYSYDSVVYTGTHDNNTIKGWYTTELSHADRKRLQQYIGHKAGNDTVCKEIIRLAYASVSKLVIIPLQDVLALSENARMNIPATTGNNWIWRLKSGQLSLEHIEWLQTMVRYYGR</sequence>
<feature type="domain" description="Glycosyl hydrolase family 13 catalytic" evidence="11">
    <location>
        <begin position="7"/>
        <end position="644"/>
    </location>
</feature>
<evidence type="ECO:0000256" key="5">
    <source>
        <dbReference type="ARBA" id="ARBA00022676"/>
    </source>
</evidence>
<keyword evidence="5 10" id="KW-0328">Glycosyltransferase</keyword>
<dbReference type="NCBIfam" id="NF011080">
    <property type="entry name" value="PRK14508.1-3"/>
    <property type="match status" value="1"/>
</dbReference>
<dbReference type="RefSeq" id="WP_093331591.1">
    <property type="nucleotide sequence ID" value="NZ_FOAF01000012.1"/>
</dbReference>
<evidence type="ECO:0000313" key="13">
    <source>
        <dbReference type="Proteomes" id="UP000199421"/>
    </source>
</evidence>
<reference evidence="13" key="1">
    <citation type="submission" date="2016-10" db="EMBL/GenBank/DDBJ databases">
        <authorList>
            <person name="Varghese N."/>
            <person name="Submissions S."/>
        </authorList>
    </citation>
    <scope>NUCLEOTIDE SEQUENCE [LARGE SCALE GENOMIC DNA]</scope>
    <source>
        <strain evidence="13">DSM 18733</strain>
    </source>
</reference>
<evidence type="ECO:0000256" key="1">
    <source>
        <dbReference type="ARBA" id="ARBA00000439"/>
    </source>
</evidence>
<accession>A0A1H7Y8J8</accession>
<dbReference type="CDD" id="cd11336">
    <property type="entry name" value="AmyAc_MTSase"/>
    <property type="match status" value="1"/>
</dbReference>
<gene>
    <name evidence="12" type="ORF">SAMN05661044_05160</name>
</gene>
<dbReference type="EC" id="2.4.1.25" evidence="3 10"/>
<dbReference type="InterPro" id="IPR013797">
    <property type="entry name" value="Maltooligo_trehalose_synth_4"/>
</dbReference>
<name>A0A1H7Y8J8_OLID1</name>
<dbReference type="OrthoDB" id="9811841at2"/>
<evidence type="ECO:0000259" key="11">
    <source>
        <dbReference type="SMART" id="SM00642"/>
    </source>
</evidence>
<evidence type="ECO:0000256" key="2">
    <source>
        <dbReference type="ARBA" id="ARBA00005684"/>
    </source>
</evidence>
<dbReference type="SUPFAM" id="SSF51445">
    <property type="entry name" value="(Trans)glycosidases"/>
    <property type="match status" value="2"/>
</dbReference>
<keyword evidence="6 10" id="KW-0808">Transferase</keyword>
<evidence type="ECO:0000256" key="9">
    <source>
        <dbReference type="ARBA" id="ARBA00031501"/>
    </source>
</evidence>
<dbReference type="InterPro" id="IPR017853">
    <property type="entry name" value="GH"/>
</dbReference>
<comment type="similarity">
    <text evidence="2 10">Belongs to the disproportionating enzyme family.</text>
</comment>
<dbReference type="Pfam" id="PF02446">
    <property type="entry name" value="Glyco_hydro_77"/>
    <property type="match status" value="1"/>
</dbReference>
<dbReference type="PANTHER" id="PTHR32438">
    <property type="entry name" value="4-ALPHA-GLUCANOTRANSFERASE DPE1, CHLOROPLASTIC/AMYLOPLASTIC"/>
    <property type="match status" value="1"/>
</dbReference>
<dbReference type="InterPro" id="IPR006047">
    <property type="entry name" value="GH13_cat_dom"/>
</dbReference>
<dbReference type="InterPro" id="IPR003385">
    <property type="entry name" value="Glyco_hydro_77"/>
</dbReference>
<dbReference type="STRING" id="407022.SAMN05661044_05160"/>
<proteinExistence type="inferred from homology"/>
<dbReference type="Gene3D" id="3.20.20.80">
    <property type="entry name" value="Glycosidases"/>
    <property type="match status" value="4"/>
</dbReference>